<feature type="transmembrane region" description="Helical" evidence="25">
    <location>
        <begin position="1562"/>
        <end position="1581"/>
    </location>
</feature>
<comment type="subcellular location">
    <subcellularLocation>
        <location evidence="4">Cell membrane</location>
        <topology evidence="4">Multi-pass membrane protein</topology>
    </subcellularLocation>
</comment>
<evidence type="ECO:0000256" key="18">
    <source>
        <dbReference type="ARBA" id="ARBA00023239"/>
    </source>
</evidence>
<protein>
    <recommendedName>
        <fullName evidence="19">Adenylate cyclase type 9</fullName>
        <ecNumber evidence="5">4.6.1.1</ecNumber>
    </recommendedName>
    <alternativeName>
        <fullName evidence="22">ATP pyrophosphate-lyase 9</fullName>
    </alternativeName>
    <alternativeName>
        <fullName evidence="20">Adenylate cyclase type IX</fullName>
    </alternativeName>
    <alternativeName>
        <fullName evidence="21">Adenylyl cyclase 9</fullName>
    </alternativeName>
</protein>
<keyword evidence="11" id="KW-0067">ATP-binding</keyword>
<evidence type="ECO:0000256" key="1">
    <source>
        <dbReference type="ARBA" id="ARBA00001593"/>
    </source>
</evidence>
<keyword evidence="14" id="KW-0115">cAMP biosynthesis</keyword>
<evidence type="ECO:0000256" key="22">
    <source>
        <dbReference type="ARBA" id="ARBA00081427"/>
    </source>
</evidence>
<evidence type="ECO:0000256" key="25">
    <source>
        <dbReference type="SAM" id="Phobius"/>
    </source>
</evidence>
<feature type="domain" description="Guanylate cyclase" evidence="26">
    <location>
        <begin position="347"/>
        <end position="474"/>
    </location>
</feature>
<feature type="transmembrane region" description="Helical" evidence="25">
    <location>
        <begin position="992"/>
        <end position="1012"/>
    </location>
</feature>
<keyword evidence="6" id="KW-1003">Cell membrane</keyword>
<evidence type="ECO:0000256" key="15">
    <source>
        <dbReference type="ARBA" id="ARBA00023136"/>
    </source>
</evidence>
<feature type="transmembrane region" description="Helical" evidence="25">
    <location>
        <begin position="149"/>
        <end position="172"/>
    </location>
</feature>
<evidence type="ECO:0000256" key="13">
    <source>
        <dbReference type="ARBA" id="ARBA00022989"/>
    </source>
</evidence>
<keyword evidence="8" id="KW-0479">Metal-binding</keyword>
<dbReference type="FunFam" id="3.30.70.1230:FF:000008">
    <property type="entry name" value="Adenylate cyclase type 9"/>
    <property type="match status" value="1"/>
</dbReference>
<dbReference type="PANTHER" id="PTHR45627">
    <property type="entry name" value="ADENYLATE CYCLASE TYPE 1"/>
    <property type="match status" value="1"/>
</dbReference>
<feature type="region of interest" description="Disordered" evidence="24">
    <location>
        <begin position="753"/>
        <end position="786"/>
    </location>
</feature>
<evidence type="ECO:0000256" key="7">
    <source>
        <dbReference type="ARBA" id="ARBA00022692"/>
    </source>
</evidence>
<feature type="compositionally biased region" description="Polar residues" evidence="24">
    <location>
        <begin position="533"/>
        <end position="542"/>
    </location>
</feature>
<feature type="region of interest" description="Disordered" evidence="24">
    <location>
        <begin position="642"/>
        <end position="665"/>
    </location>
</feature>
<evidence type="ECO:0000259" key="26">
    <source>
        <dbReference type="PROSITE" id="PS50125"/>
    </source>
</evidence>
<evidence type="ECO:0000256" key="10">
    <source>
        <dbReference type="ARBA" id="ARBA00022741"/>
    </source>
</evidence>
<evidence type="ECO:0000256" key="17">
    <source>
        <dbReference type="ARBA" id="ARBA00023211"/>
    </source>
</evidence>
<dbReference type="Gene3D" id="3.30.70.1230">
    <property type="entry name" value="Nucleotide cyclase"/>
    <property type="match status" value="2"/>
</dbReference>
<proteinExistence type="inferred from homology"/>
<evidence type="ECO:0000256" key="3">
    <source>
        <dbReference type="ARBA" id="ARBA00001946"/>
    </source>
</evidence>
<feature type="region of interest" description="Disordered" evidence="24">
    <location>
        <begin position="600"/>
        <end position="626"/>
    </location>
</feature>
<feature type="region of interest" description="Disordered" evidence="24">
    <location>
        <begin position="1415"/>
        <end position="1436"/>
    </location>
</feature>
<evidence type="ECO:0000256" key="24">
    <source>
        <dbReference type="SAM" id="MobiDB-lite"/>
    </source>
</evidence>
<dbReference type="PANTHER" id="PTHR45627:SF8">
    <property type="entry name" value="ADENYLATE CYCLASE TYPE 9"/>
    <property type="match status" value="1"/>
</dbReference>
<keyword evidence="12" id="KW-0460">Magnesium</keyword>
<keyword evidence="9" id="KW-0677">Repeat</keyword>
<feature type="transmembrane region" description="Helical" evidence="25">
    <location>
        <begin position="1091"/>
        <end position="1113"/>
    </location>
</feature>
<dbReference type="PROSITE" id="PS50125">
    <property type="entry name" value="GUANYLATE_CYCLASE_2"/>
    <property type="match status" value="2"/>
</dbReference>
<dbReference type="GO" id="GO:0008610">
    <property type="term" value="P:lipid biosynthetic process"/>
    <property type="evidence" value="ECO:0007669"/>
    <property type="project" value="InterPro"/>
</dbReference>
<feature type="transmembrane region" description="Helical" evidence="25">
    <location>
        <begin position="1151"/>
        <end position="1170"/>
    </location>
</feature>
<dbReference type="InterPro" id="IPR006694">
    <property type="entry name" value="Fatty_acid_hydroxylase"/>
</dbReference>
<dbReference type="SMART" id="SM00044">
    <property type="entry name" value="CYCc"/>
    <property type="match status" value="2"/>
</dbReference>
<dbReference type="FunFam" id="3.30.70.1230:FF:000014">
    <property type="entry name" value="adenylate cyclase type 9"/>
    <property type="match status" value="1"/>
</dbReference>
<keyword evidence="15 25" id="KW-0472">Membrane</keyword>
<evidence type="ECO:0000256" key="6">
    <source>
        <dbReference type="ARBA" id="ARBA00022475"/>
    </source>
</evidence>
<evidence type="ECO:0000256" key="16">
    <source>
        <dbReference type="ARBA" id="ARBA00023180"/>
    </source>
</evidence>
<feature type="region of interest" description="Disordered" evidence="24">
    <location>
        <begin position="533"/>
        <end position="557"/>
    </location>
</feature>
<dbReference type="GO" id="GO:0004016">
    <property type="term" value="F:adenylate cyclase activity"/>
    <property type="evidence" value="ECO:0007669"/>
    <property type="project" value="UniProtKB-EC"/>
</dbReference>
<feature type="compositionally biased region" description="Polar residues" evidence="24">
    <location>
        <begin position="617"/>
        <end position="626"/>
    </location>
</feature>
<keyword evidence="16" id="KW-0325">Glycoprotein</keyword>
<dbReference type="GO" id="GO:0005506">
    <property type="term" value="F:iron ion binding"/>
    <property type="evidence" value="ECO:0007669"/>
    <property type="project" value="InterPro"/>
</dbReference>
<feature type="transmembrane region" description="Helical" evidence="25">
    <location>
        <begin position="239"/>
        <end position="263"/>
    </location>
</feature>
<evidence type="ECO:0000256" key="21">
    <source>
        <dbReference type="ARBA" id="ARBA00081232"/>
    </source>
</evidence>
<evidence type="ECO:0000256" key="2">
    <source>
        <dbReference type="ARBA" id="ARBA00001936"/>
    </source>
</evidence>
<dbReference type="GO" id="GO:0006171">
    <property type="term" value="P:cAMP biosynthetic process"/>
    <property type="evidence" value="ECO:0007669"/>
    <property type="project" value="UniProtKB-KW"/>
</dbReference>
<evidence type="ECO:0000256" key="23">
    <source>
        <dbReference type="RuleBase" id="RU000405"/>
    </source>
</evidence>
<keyword evidence="13 25" id="KW-1133">Transmembrane helix</keyword>
<name>A0AAN7SE41_9COLE</name>
<organism evidence="27 28">
    <name type="scientific">Aquatica leii</name>
    <dbReference type="NCBI Taxonomy" id="1421715"/>
    <lineage>
        <taxon>Eukaryota</taxon>
        <taxon>Metazoa</taxon>
        <taxon>Ecdysozoa</taxon>
        <taxon>Arthropoda</taxon>
        <taxon>Hexapoda</taxon>
        <taxon>Insecta</taxon>
        <taxon>Pterygota</taxon>
        <taxon>Neoptera</taxon>
        <taxon>Endopterygota</taxon>
        <taxon>Coleoptera</taxon>
        <taxon>Polyphaga</taxon>
        <taxon>Elateriformia</taxon>
        <taxon>Elateroidea</taxon>
        <taxon>Lampyridae</taxon>
        <taxon>Luciolinae</taxon>
        <taxon>Aquatica</taxon>
    </lineage>
</organism>
<comment type="similarity">
    <text evidence="23">Belongs to the adenylyl cyclase class-4/guanylyl cyclase family.</text>
</comment>
<evidence type="ECO:0000256" key="20">
    <source>
        <dbReference type="ARBA" id="ARBA00081225"/>
    </source>
</evidence>
<feature type="transmembrane region" description="Helical" evidence="25">
    <location>
        <begin position="1505"/>
        <end position="1528"/>
    </location>
</feature>
<dbReference type="Pfam" id="PF00211">
    <property type="entry name" value="Guanylate_cyc"/>
    <property type="match status" value="2"/>
</dbReference>
<comment type="cofactor">
    <cofactor evidence="3">
        <name>Mg(2+)</name>
        <dbReference type="ChEBI" id="CHEBI:18420"/>
    </cofactor>
</comment>
<dbReference type="EC" id="4.6.1.1" evidence="5"/>
<comment type="catalytic activity">
    <reaction evidence="1">
        <text>ATP = 3',5'-cyclic AMP + diphosphate</text>
        <dbReference type="Rhea" id="RHEA:15389"/>
        <dbReference type="ChEBI" id="CHEBI:30616"/>
        <dbReference type="ChEBI" id="CHEBI:33019"/>
        <dbReference type="ChEBI" id="CHEBI:58165"/>
        <dbReference type="EC" id="4.6.1.1"/>
    </reaction>
</comment>
<dbReference type="GO" id="GO:0005524">
    <property type="term" value="F:ATP binding"/>
    <property type="evidence" value="ECO:0007669"/>
    <property type="project" value="UniProtKB-KW"/>
</dbReference>
<feature type="transmembrane region" description="Helical" evidence="25">
    <location>
        <begin position="93"/>
        <end position="113"/>
    </location>
</feature>
<feature type="transmembrane region" description="Helical" evidence="25">
    <location>
        <begin position="1065"/>
        <end position="1084"/>
    </location>
</feature>
<feature type="transmembrane region" description="Helical" evidence="25">
    <location>
        <begin position="1447"/>
        <end position="1468"/>
    </location>
</feature>
<evidence type="ECO:0000313" key="28">
    <source>
        <dbReference type="Proteomes" id="UP001353858"/>
    </source>
</evidence>
<dbReference type="CDD" id="cd07302">
    <property type="entry name" value="CHD"/>
    <property type="match status" value="2"/>
</dbReference>
<feature type="domain" description="Guanylate cyclase" evidence="26">
    <location>
        <begin position="1232"/>
        <end position="1372"/>
    </location>
</feature>
<dbReference type="GO" id="GO:0035556">
    <property type="term" value="P:intracellular signal transduction"/>
    <property type="evidence" value="ECO:0007669"/>
    <property type="project" value="InterPro"/>
</dbReference>
<gene>
    <name evidence="27" type="ORF">RN001_003597</name>
</gene>
<accession>A0AAN7SE41</accession>
<evidence type="ECO:0000256" key="4">
    <source>
        <dbReference type="ARBA" id="ARBA00004651"/>
    </source>
</evidence>
<dbReference type="Pfam" id="PF04116">
    <property type="entry name" value="FA_hydroxylase"/>
    <property type="match status" value="1"/>
</dbReference>
<dbReference type="GO" id="GO:0005886">
    <property type="term" value="C:plasma membrane"/>
    <property type="evidence" value="ECO:0007669"/>
    <property type="project" value="UniProtKB-SubCell"/>
</dbReference>
<evidence type="ECO:0000256" key="14">
    <source>
        <dbReference type="ARBA" id="ARBA00022998"/>
    </source>
</evidence>
<keyword evidence="18 23" id="KW-0456">Lyase</keyword>
<evidence type="ECO:0000256" key="11">
    <source>
        <dbReference type="ARBA" id="ARBA00022840"/>
    </source>
</evidence>
<evidence type="ECO:0000256" key="9">
    <source>
        <dbReference type="ARBA" id="ARBA00022737"/>
    </source>
</evidence>
<dbReference type="InterPro" id="IPR018297">
    <property type="entry name" value="A/G_cyclase_CS"/>
</dbReference>
<feature type="compositionally biased region" description="Polar residues" evidence="24">
    <location>
        <begin position="836"/>
        <end position="857"/>
    </location>
</feature>
<dbReference type="EMBL" id="JARPUR010000001">
    <property type="protein sequence ID" value="KAK4887326.1"/>
    <property type="molecule type" value="Genomic_DNA"/>
</dbReference>
<keyword evidence="28" id="KW-1185">Reference proteome</keyword>
<comment type="caution">
    <text evidence="27">The sequence shown here is derived from an EMBL/GenBank/DDBJ whole genome shotgun (WGS) entry which is preliminary data.</text>
</comment>
<evidence type="ECO:0000313" key="27">
    <source>
        <dbReference type="EMBL" id="KAK4887326.1"/>
    </source>
</evidence>
<feature type="compositionally biased region" description="Polar residues" evidence="24">
    <location>
        <begin position="646"/>
        <end position="661"/>
    </location>
</feature>
<comment type="cofactor">
    <cofactor evidence="2">
        <name>Mn(2+)</name>
        <dbReference type="ChEBI" id="CHEBI:29035"/>
    </cofactor>
</comment>
<sequence length="1764" mass="200192">MSHEKRSSSVSFTKSDLDRQNDEESIQLSLGPSITTYLSQVSQASGCWGKFLPIPFERAASKSWWDPTFDSEVLEEQYKKSAAPNNKLKFRYAIWYILVVSSSWFFYFLLTGLLNSTDFWPIICAILAVVALTAIIVLFITYRGFFNAFMLFISIGIVIILCALSLTFLMILPMKFTPSLSKPVINMSPVGHFSICIEILLLIYTIMPLRLYICITIGIVYSILFEILTWLMSDGDYEVIAIIGRILVQFCIHLIGLHILVMTNVRMRNTFMKVGQSLLVGQQLKSEKNLKESMLHSLMPPQVAQWLMGEDEHFAKTGKEGRNSNEAGDMQTTLFRPFNMNRMANVSILFADIVGFTKISSNKTAEELVDVLNQLFQKFDIICKQNCCEKIATLGDCYYCVSGCPQPRDDHAKCCVEMGLGMIQVIKQFDEEHNQGVNMRVGIHTGTVLCGIVGTKRFKFDVWSNDVTLANRMESSGKPGMVHISESTYQFLQDMYVIEDGQSEFGLKTYFILGRKYDKPTYTSNLKVEKTLSNAQPQSPSLIVSPPTTPPDPSEIRPRVLSCDNATLQPKADVIPNPNMLSPDVCKIKSNSLPSILDEQEMEHDKDSGEGSEAVKTPTSTASSGRYSVKVKNWKIPSFLRKTDSSKTSNETSDTQNSSSVVEPLIGTSGYQQVPTIIETQDPAPSQDAKSKHKDSISISSVANHERQNSIYSDEPRNSIDVKSYISQSRSDIGQYDYTTNDLTQFIRSGSYRSQYGQSPNEHSVLNRSGSNRSKRGRSPNFDIVPVERSRSATVAVATLDRPKRSLDVPHRLSSIFIDDQLSLAYSVNSRKDSGIKSNSRRSSIQIENQLPFTDNSQQRASDYFTSSQSSITTPQPANATVTSGAFFEKFGASIQNLRKQSDLQLIKCVQKNSESERSYFIEPSLSKLTLFFEDTNMEQQYRENVHTVQDHENIATLANSRFNTYFDVFVSAVVFLVVSMCLFLFYKLTIWWLIVFVILCLIQISAIGLCFQKFIDFTEKVFSFCSRWYRWNAFGGIIVSVPIIAVLCSFVCALVFTTSRMSDYLYSYLLFVGIVHFCNFTQLNCWMKNFLATCFGILFICLILSGICPCNYQNISDNLSLPLVVSNYSLYNSTEMSNATVLPKLQSTYLYDYEILIDVLLLLVLVWLLNREFEIGYRLSFHASFVANRDKIHVQHLKNQADWLIYNIVPEHVAVQLKKNAKYSENFKDAAIIFASIVNFNEMYDESYLGGKEFLRVLNELIGDFDELLTLPEFESVEKIKTIGSTFMAASGLNSKMRAQQKDPNEHLFQLMEFALAMQKVIDDFNRDLLEFNLILRIGYNFGDVTAAVIGNTKMYYDIWGDAVNVASRMDSTGVSNRIQVGEQCLSVLEKRYTFEPRGSIYLTHVYQMLGDYEEDSSSSGGELTPTKRPNSTLGMANNAQQNTTILSSLRSILIVISTALIVFAAARNTITWHCQKFWGASGDFWQAQWDKILDTIGEDPVMLWVYGSLIVTMIVYWVFGAIYTLLDITNKPAAIRRYKIQPGTNEPVDTKKLMKVIGRVLLNQTIVSLPVSYASYWFMQWRGYPSFRELPTFHWVLYELAIHILLEEIGFYYSHRLLHNKFFYKYIHKQHHEWTAPIAVTALYAHPIEHVFSNLLPPFLGVFIMGSHVATAWLWFSLAILSTLNSHSGYHLPFLPSPEAHDFHHLKFNQCYGVLGVLDRIHGTDISFRASPAYARHIMMLSFLPPREVFPDPVPKHKMGKQ</sequence>
<evidence type="ECO:0000256" key="12">
    <source>
        <dbReference type="ARBA" id="ARBA00022842"/>
    </source>
</evidence>
<feature type="transmembrane region" description="Helical" evidence="25">
    <location>
        <begin position="1661"/>
        <end position="1683"/>
    </location>
</feature>
<keyword evidence="17" id="KW-0464">Manganese</keyword>
<reference evidence="28" key="1">
    <citation type="submission" date="2023-01" db="EMBL/GenBank/DDBJ databases">
        <title>Key to firefly adult light organ development and bioluminescence: homeobox transcription factors regulate luciferase expression and transportation to peroxisome.</title>
        <authorList>
            <person name="Fu X."/>
        </authorList>
    </citation>
    <scope>NUCLEOTIDE SEQUENCE [LARGE SCALE GENOMIC DNA]</scope>
</reference>
<dbReference type="SUPFAM" id="SSF55073">
    <property type="entry name" value="Nucleotide cyclase"/>
    <property type="match status" value="2"/>
</dbReference>
<feature type="transmembrane region" description="Helical" evidence="25">
    <location>
        <begin position="211"/>
        <end position="233"/>
    </location>
</feature>
<feature type="compositionally biased region" description="Basic and acidic residues" evidence="24">
    <location>
        <begin position="704"/>
        <end position="716"/>
    </location>
</feature>
<keyword evidence="7 25" id="KW-0812">Transmembrane</keyword>
<feature type="transmembrane region" description="Helical" evidence="25">
    <location>
        <begin position="119"/>
        <end position="142"/>
    </location>
</feature>
<dbReference type="GO" id="GO:0016491">
    <property type="term" value="F:oxidoreductase activity"/>
    <property type="evidence" value="ECO:0007669"/>
    <property type="project" value="InterPro"/>
</dbReference>
<feature type="compositionally biased region" description="Polar residues" evidence="24">
    <location>
        <begin position="753"/>
        <end position="766"/>
    </location>
</feature>
<evidence type="ECO:0000256" key="5">
    <source>
        <dbReference type="ARBA" id="ARBA00012201"/>
    </source>
</evidence>
<evidence type="ECO:0000256" key="8">
    <source>
        <dbReference type="ARBA" id="ARBA00022723"/>
    </source>
</evidence>
<feature type="transmembrane region" description="Helical" evidence="25">
    <location>
        <begin position="184"/>
        <end position="204"/>
    </location>
</feature>
<evidence type="ECO:0000256" key="19">
    <source>
        <dbReference type="ARBA" id="ARBA00070496"/>
    </source>
</evidence>
<dbReference type="PROSITE" id="PS00452">
    <property type="entry name" value="GUANYLATE_CYCLASE_1"/>
    <property type="match status" value="1"/>
</dbReference>
<dbReference type="Proteomes" id="UP001353858">
    <property type="component" value="Unassembled WGS sequence"/>
</dbReference>
<feature type="transmembrane region" description="Helical" evidence="25">
    <location>
        <begin position="1032"/>
        <end position="1059"/>
    </location>
</feature>
<feature type="transmembrane region" description="Helical" evidence="25">
    <location>
        <begin position="966"/>
        <end position="986"/>
    </location>
</feature>
<dbReference type="InterPro" id="IPR029787">
    <property type="entry name" value="Nucleotide_cyclase"/>
</dbReference>
<dbReference type="InterPro" id="IPR001054">
    <property type="entry name" value="A/G_cyclase"/>
</dbReference>
<feature type="region of interest" description="Disordered" evidence="24">
    <location>
        <begin position="832"/>
        <end position="857"/>
    </location>
</feature>
<dbReference type="GO" id="GO:0007189">
    <property type="term" value="P:adenylate cyclase-activating G protein-coupled receptor signaling pathway"/>
    <property type="evidence" value="ECO:0007669"/>
    <property type="project" value="TreeGrafter"/>
</dbReference>
<keyword evidence="10" id="KW-0547">Nucleotide-binding</keyword>
<feature type="region of interest" description="Disordered" evidence="24">
    <location>
        <begin position="682"/>
        <end position="716"/>
    </location>
</feature>